<sequence length="79" mass="9037">MNTIRWQDHIAIDPKIMLGKPVVKNTRITVELVVDRLSYGETIEQLLEAYPHLTREDVLACLQYAAHLLSQEIIHETAA</sequence>
<dbReference type="SUPFAM" id="SSF46689">
    <property type="entry name" value="Homeodomain-like"/>
    <property type="match status" value="1"/>
</dbReference>
<keyword evidence="2" id="KW-1185">Reference proteome</keyword>
<dbReference type="PANTHER" id="PTHR34849">
    <property type="entry name" value="SSL5025 PROTEIN"/>
    <property type="match status" value="1"/>
</dbReference>
<dbReference type="Proteomes" id="UP001500936">
    <property type="component" value="Unassembled WGS sequence"/>
</dbReference>
<dbReference type="Pfam" id="PF04255">
    <property type="entry name" value="DUF433"/>
    <property type="match status" value="1"/>
</dbReference>
<organism evidence="1 2">
    <name type="scientific">Nibrella viscosa</name>
    <dbReference type="NCBI Taxonomy" id="1084524"/>
    <lineage>
        <taxon>Bacteria</taxon>
        <taxon>Pseudomonadati</taxon>
        <taxon>Bacteroidota</taxon>
        <taxon>Cytophagia</taxon>
        <taxon>Cytophagales</taxon>
        <taxon>Spirosomataceae</taxon>
        <taxon>Nibrella</taxon>
    </lineage>
</organism>
<dbReference type="InterPro" id="IPR009057">
    <property type="entry name" value="Homeodomain-like_sf"/>
</dbReference>
<dbReference type="InterPro" id="IPR036388">
    <property type="entry name" value="WH-like_DNA-bd_sf"/>
</dbReference>
<dbReference type="RefSeq" id="WP_345269881.1">
    <property type="nucleotide sequence ID" value="NZ_BAABHB010000010.1"/>
</dbReference>
<gene>
    <name evidence="1" type="ORF">GCM10023187_41440</name>
</gene>
<comment type="caution">
    <text evidence="1">The sequence shown here is derived from an EMBL/GenBank/DDBJ whole genome shotgun (WGS) entry which is preliminary data.</text>
</comment>
<dbReference type="EMBL" id="BAABHB010000010">
    <property type="protein sequence ID" value="GAA4413310.1"/>
    <property type="molecule type" value="Genomic_DNA"/>
</dbReference>
<reference evidence="2" key="1">
    <citation type="journal article" date="2019" name="Int. J. Syst. Evol. Microbiol.">
        <title>The Global Catalogue of Microorganisms (GCM) 10K type strain sequencing project: providing services to taxonomists for standard genome sequencing and annotation.</title>
        <authorList>
            <consortium name="The Broad Institute Genomics Platform"/>
            <consortium name="The Broad Institute Genome Sequencing Center for Infectious Disease"/>
            <person name="Wu L."/>
            <person name="Ma J."/>
        </authorList>
    </citation>
    <scope>NUCLEOTIDE SEQUENCE [LARGE SCALE GENOMIC DNA]</scope>
    <source>
        <strain evidence="2">JCM 17925</strain>
    </source>
</reference>
<evidence type="ECO:0000313" key="2">
    <source>
        <dbReference type="Proteomes" id="UP001500936"/>
    </source>
</evidence>
<dbReference type="Gene3D" id="1.10.10.10">
    <property type="entry name" value="Winged helix-like DNA-binding domain superfamily/Winged helix DNA-binding domain"/>
    <property type="match status" value="1"/>
</dbReference>
<proteinExistence type="predicted"/>
<dbReference type="PANTHER" id="PTHR34849:SF3">
    <property type="entry name" value="SSR2962 PROTEIN"/>
    <property type="match status" value="1"/>
</dbReference>
<protein>
    <submittedName>
        <fullName evidence="1">DUF433 domain-containing protein</fullName>
    </submittedName>
</protein>
<evidence type="ECO:0000313" key="1">
    <source>
        <dbReference type="EMBL" id="GAA4413310.1"/>
    </source>
</evidence>
<dbReference type="InterPro" id="IPR007367">
    <property type="entry name" value="DUF433"/>
</dbReference>
<accession>A0ABP8KSA6</accession>
<name>A0ABP8KSA6_9BACT</name>